<dbReference type="Proteomes" id="UP000657918">
    <property type="component" value="Unassembled WGS sequence"/>
</dbReference>
<dbReference type="EMBL" id="JADGMS010000018">
    <property type="protein sequence ID" value="KAF9662867.1"/>
    <property type="molecule type" value="Genomic_DNA"/>
</dbReference>
<keyword evidence="2" id="KW-1185">Reference proteome</keyword>
<reference evidence="1 2" key="1">
    <citation type="submission" date="2020-10" db="EMBL/GenBank/DDBJ databases">
        <title>Plant Genome Project.</title>
        <authorList>
            <person name="Zhang R.-G."/>
        </authorList>
    </citation>
    <scope>NUCLEOTIDE SEQUENCE [LARGE SCALE GENOMIC DNA]</scope>
    <source>
        <strain evidence="1">FAFU-HL-1</strain>
        <tissue evidence="1">Leaf</tissue>
    </source>
</reference>
<proteinExistence type="predicted"/>
<gene>
    <name evidence="1" type="ORF">SADUNF_Sadunf18G0099100</name>
</gene>
<sequence length="76" mass="8572">MKLQTRNIMLGTDNVKIQWIKVRSSSMVSIVDQIDLGLLFSYGPQRLILPSQFGINPHRKTLPATNFNTNSSANVR</sequence>
<evidence type="ECO:0000313" key="2">
    <source>
        <dbReference type="Proteomes" id="UP000657918"/>
    </source>
</evidence>
<accession>A0A835J1J1</accession>
<protein>
    <submittedName>
        <fullName evidence="1">Uncharacterized protein</fullName>
    </submittedName>
</protein>
<comment type="caution">
    <text evidence="1">The sequence shown here is derived from an EMBL/GenBank/DDBJ whole genome shotgun (WGS) entry which is preliminary data.</text>
</comment>
<organism evidence="1 2">
    <name type="scientific">Salix dunnii</name>
    <dbReference type="NCBI Taxonomy" id="1413687"/>
    <lineage>
        <taxon>Eukaryota</taxon>
        <taxon>Viridiplantae</taxon>
        <taxon>Streptophyta</taxon>
        <taxon>Embryophyta</taxon>
        <taxon>Tracheophyta</taxon>
        <taxon>Spermatophyta</taxon>
        <taxon>Magnoliopsida</taxon>
        <taxon>eudicotyledons</taxon>
        <taxon>Gunneridae</taxon>
        <taxon>Pentapetalae</taxon>
        <taxon>rosids</taxon>
        <taxon>fabids</taxon>
        <taxon>Malpighiales</taxon>
        <taxon>Salicaceae</taxon>
        <taxon>Saliceae</taxon>
        <taxon>Salix</taxon>
    </lineage>
</organism>
<name>A0A835J1J1_9ROSI</name>
<evidence type="ECO:0000313" key="1">
    <source>
        <dbReference type="EMBL" id="KAF9662867.1"/>
    </source>
</evidence>
<dbReference type="AlphaFoldDB" id="A0A835J1J1"/>